<organism evidence="2 3">
    <name type="scientific">Cryptosporangium arvum DSM 44712</name>
    <dbReference type="NCBI Taxonomy" id="927661"/>
    <lineage>
        <taxon>Bacteria</taxon>
        <taxon>Bacillati</taxon>
        <taxon>Actinomycetota</taxon>
        <taxon>Actinomycetes</taxon>
        <taxon>Cryptosporangiales</taxon>
        <taxon>Cryptosporangiaceae</taxon>
        <taxon>Cryptosporangium</taxon>
    </lineage>
</organism>
<evidence type="ECO:0008006" key="4">
    <source>
        <dbReference type="Google" id="ProtNLM"/>
    </source>
</evidence>
<evidence type="ECO:0000256" key="1">
    <source>
        <dbReference type="SAM" id="Phobius"/>
    </source>
</evidence>
<evidence type="ECO:0000313" key="3">
    <source>
        <dbReference type="Proteomes" id="UP000021053"/>
    </source>
</evidence>
<keyword evidence="1" id="KW-0472">Membrane</keyword>
<feature type="transmembrane region" description="Helical" evidence="1">
    <location>
        <begin position="110"/>
        <end position="133"/>
    </location>
</feature>
<protein>
    <recommendedName>
        <fullName evidence="4">DUF4345 domain-containing protein</fullName>
    </recommendedName>
</protein>
<gene>
    <name evidence="2" type="ORF">CryarDRAFT_3262</name>
</gene>
<dbReference type="HOGENOM" id="CLU_138495_0_0_11"/>
<feature type="transmembrane region" description="Helical" evidence="1">
    <location>
        <begin position="12"/>
        <end position="31"/>
    </location>
</feature>
<dbReference type="EMBL" id="JFBT01000001">
    <property type="protein sequence ID" value="EXG82120.1"/>
    <property type="molecule type" value="Genomic_DNA"/>
</dbReference>
<keyword evidence="3" id="KW-1185">Reference proteome</keyword>
<dbReference type="AlphaFoldDB" id="A0A010YPK1"/>
<name>A0A010YPK1_9ACTN</name>
<dbReference type="OrthoDB" id="74134at2"/>
<proteinExistence type="predicted"/>
<sequence>MTWETSWRWMRVGLILLAGLDGLVGAWQYFFPRSFFDDFPTVRLDPPYNEHLVADVGGLNLAIVTVLVIAAVVLEYKIVMAGLAGFAVYCGTHFVYHVTNFDGFPVQDAVAVGTGLGIEFVLTIALLFFGYHIRTREPSAAER</sequence>
<keyword evidence="1" id="KW-1133">Transmembrane helix</keyword>
<accession>A0A010YPK1</accession>
<dbReference type="RefSeq" id="WP_157017751.1">
    <property type="nucleotide sequence ID" value="NZ_KK073874.1"/>
</dbReference>
<evidence type="ECO:0000313" key="2">
    <source>
        <dbReference type="EMBL" id="EXG82120.1"/>
    </source>
</evidence>
<feature type="transmembrane region" description="Helical" evidence="1">
    <location>
        <begin position="78"/>
        <end position="98"/>
    </location>
</feature>
<keyword evidence="1" id="KW-0812">Transmembrane</keyword>
<comment type="caution">
    <text evidence="2">The sequence shown here is derived from an EMBL/GenBank/DDBJ whole genome shotgun (WGS) entry which is preliminary data.</text>
</comment>
<reference evidence="2 3" key="1">
    <citation type="submission" date="2013-07" db="EMBL/GenBank/DDBJ databases">
        <authorList>
            <consortium name="DOE Joint Genome Institute"/>
            <person name="Eisen J."/>
            <person name="Huntemann M."/>
            <person name="Han J."/>
            <person name="Chen A."/>
            <person name="Kyrpides N."/>
            <person name="Mavromatis K."/>
            <person name="Markowitz V."/>
            <person name="Palaniappan K."/>
            <person name="Ivanova N."/>
            <person name="Schaumberg A."/>
            <person name="Pati A."/>
            <person name="Liolios K."/>
            <person name="Nordberg H.P."/>
            <person name="Cantor M.N."/>
            <person name="Hua S.X."/>
            <person name="Woyke T."/>
        </authorList>
    </citation>
    <scope>NUCLEOTIDE SEQUENCE [LARGE SCALE GENOMIC DNA]</scope>
    <source>
        <strain evidence="2 3">DSM 44712</strain>
    </source>
</reference>
<feature type="transmembrane region" description="Helical" evidence="1">
    <location>
        <begin position="51"/>
        <end position="73"/>
    </location>
</feature>
<dbReference type="Proteomes" id="UP000021053">
    <property type="component" value="Unassembled WGS sequence"/>
</dbReference>